<proteinExistence type="predicted"/>
<evidence type="ECO:0000313" key="2">
    <source>
        <dbReference type="EnsemblMetazoa" id="GPAI025702-PA"/>
    </source>
</evidence>
<keyword evidence="1" id="KW-0472">Membrane</keyword>
<accession>A0A1A9ZUR7</accession>
<reference evidence="3" key="1">
    <citation type="submission" date="2014-03" db="EMBL/GenBank/DDBJ databases">
        <authorList>
            <person name="Aksoy S."/>
            <person name="Warren W."/>
            <person name="Wilson R.K."/>
        </authorList>
    </citation>
    <scope>NUCLEOTIDE SEQUENCE [LARGE SCALE GENOMIC DNA]</scope>
    <source>
        <strain evidence="3">IAEA</strain>
    </source>
</reference>
<dbReference type="AlphaFoldDB" id="A0A1A9ZUR7"/>
<keyword evidence="1" id="KW-0812">Transmembrane</keyword>
<keyword evidence="1" id="KW-1133">Transmembrane helix</keyword>
<dbReference type="EnsemblMetazoa" id="GPAI025702-RA">
    <property type="protein sequence ID" value="GPAI025702-PA"/>
    <property type="gene ID" value="GPAI025702"/>
</dbReference>
<reference evidence="2" key="2">
    <citation type="submission" date="2020-05" db="UniProtKB">
        <authorList>
            <consortium name="EnsemblMetazoa"/>
        </authorList>
    </citation>
    <scope>IDENTIFICATION</scope>
    <source>
        <strain evidence="2">IAEA</strain>
    </source>
</reference>
<organism evidence="2 3">
    <name type="scientific">Glossina pallidipes</name>
    <name type="common">Tsetse fly</name>
    <dbReference type="NCBI Taxonomy" id="7398"/>
    <lineage>
        <taxon>Eukaryota</taxon>
        <taxon>Metazoa</taxon>
        <taxon>Ecdysozoa</taxon>
        <taxon>Arthropoda</taxon>
        <taxon>Hexapoda</taxon>
        <taxon>Insecta</taxon>
        <taxon>Pterygota</taxon>
        <taxon>Neoptera</taxon>
        <taxon>Endopterygota</taxon>
        <taxon>Diptera</taxon>
        <taxon>Brachycera</taxon>
        <taxon>Muscomorpha</taxon>
        <taxon>Hippoboscoidea</taxon>
        <taxon>Glossinidae</taxon>
        <taxon>Glossina</taxon>
    </lineage>
</organism>
<dbReference type="VEuPathDB" id="VectorBase:GPAI025702"/>
<name>A0A1A9ZUR7_GLOPL</name>
<dbReference type="Proteomes" id="UP000092445">
    <property type="component" value="Unassembled WGS sequence"/>
</dbReference>
<protein>
    <submittedName>
        <fullName evidence="2">Uncharacterized protein</fullName>
    </submittedName>
</protein>
<evidence type="ECO:0000256" key="1">
    <source>
        <dbReference type="SAM" id="Phobius"/>
    </source>
</evidence>
<evidence type="ECO:0000313" key="3">
    <source>
        <dbReference type="Proteomes" id="UP000092445"/>
    </source>
</evidence>
<feature type="transmembrane region" description="Helical" evidence="1">
    <location>
        <begin position="46"/>
        <end position="67"/>
    </location>
</feature>
<keyword evidence="3" id="KW-1185">Reference proteome</keyword>
<sequence>MFTRRSHFCPKGPYDLLSIGANQNTLHYLSGKDYPFVGNGLQLRSWLINVFISVPSYLILTIFLADISPQYIRPSKQSLSKPMAIEATDIGLTFFAFNGTRTITTPWEIIRKPESCCWRSKQKLPLP</sequence>